<accession>A0A5C4U592</accession>
<name>A0A5C4U592_9CORY</name>
<gene>
    <name evidence="3" type="ORF">FHE74_02515</name>
</gene>
<dbReference type="OrthoDB" id="8968203at2"/>
<proteinExistence type="inferred from homology"/>
<dbReference type="AlphaFoldDB" id="A0A5C4U592"/>
<keyword evidence="4" id="KW-1185">Reference proteome</keyword>
<evidence type="ECO:0000256" key="1">
    <source>
        <dbReference type="ARBA" id="ARBA00007689"/>
    </source>
</evidence>
<organism evidence="3 4">
    <name type="scientific">Corynebacterium tapiri</name>
    <dbReference type="NCBI Taxonomy" id="1448266"/>
    <lineage>
        <taxon>Bacteria</taxon>
        <taxon>Bacillati</taxon>
        <taxon>Actinomycetota</taxon>
        <taxon>Actinomycetes</taxon>
        <taxon>Mycobacteriales</taxon>
        <taxon>Corynebacteriaceae</taxon>
        <taxon>Corynebacterium</taxon>
    </lineage>
</organism>
<dbReference type="Gene3D" id="3.30.70.1060">
    <property type="entry name" value="Dimeric alpha+beta barrel"/>
    <property type="match status" value="1"/>
</dbReference>
<dbReference type="SUPFAM" id="SSF54909">
    <property type="entry name" value="Dimeric alpha+beta barrel"/>
    <property type="match status" value="1"/>
</dbReference>
<evidence type="ECO:0000313" key="4">
    <source>
        <dbReference type="Proteomes" id="UP000312032"/>
    </source>
</evidence>
<sequence>MTYFSCVYRYPDGDENIVRLRPVHREFLASLKEDGKLIASGPLTGGDALIVLQLPGEATVADAEQLMDQDPFTQEGVLHGREIRPWNPVINVWEN</sequence>
<evidence type="ECO:0000313" key="3">
    <source>
        <dbReference type="EMBL" id="TNL99248.1"/>
    </source>
</evidence>
<dbReference type="InterPro" id="IPR011008">
    <property type="entry name" value="Dimeric_a/b-barrel"/>
</dbReference>
<evidence type="ECO:0000259" key="2">
    <source>
        <dbReference type="Pfam" id="PF03795"/>
    </source>
</evidence>
<dbReference type="Proteomes" id="UP000312032">
    <property type="component" value="Unassembled WGS sequence"/>
</dbReference>
<protein>
    <recommendedName>
        <fullName evidence="2">YCII-related domain-containing protein</fullName>
    </recommendedName>
</protein>
<dbReference type="EMBL" id="VDHJ01000003">
    <property type="protein sequence ID" value="TNL99248.1"/>
    <property type="molecule type" value="Genomic_DNA"/>
</dbReference>
<comment type="caution">
    <text evidence="3">The sequence shown here is derived from an EMBL/GenBank/DDBJ whole genome shotgun (WGS) entry which is preliminary data.</text>
</comment>
<dbReference type="InterPro" id="IPR005545">
    <property type="entry name" value="YCII"/>
</dbReference>
<dbReference type="RefSeq" id="WP_139464882.1">
    <property type="nucleotide sequence ID" value="NZ_VDHJ01000003.1"/>
</dbReference>
<dbReference type="Pfam" id="PF03795">
    <property type="entry name" value="YCII"/>
    <property type="match status" value="1"/>
</dbReference>
<reference evidence="3 4" key="1">
    <citation type="submission" date="2019-06" db="EMBL/GenBank/DDBJ databases">
        <authorList>
            <person name="Li J."/>
        </authorList>
    </citation>
    <scope>NUCLEOTIDE SEQUENCE [LARGE SCALE GENOMIC DNA]</scope>
    <source>
        <strain evidence="3 4">LMG 28165</strain>
    </source>
</reference>
<feature type="domain" description="YCII-related" evidence="2">
    <location>
        <begin position="1"/>
        <end position="87"/>
    </location>
</feature>
<comment type="similarity">
    <text evidence="1">Belongs to the YciI family.</text>
</comment>